<sequence>MYPMDGLTTIHTSHTRAAHIPRTAKYFSTRNVLCYVAVDAFSFHSVLALWGDGAIAQCDKFWGVPMSELIFCLPPTINHIDPTAPLVVHNGDATPTAIIDAIDYVHPAAPTVVDYMDSAAVVHPIDYVDSTPSIAHGIHHMDFPTASPKVYAVNDIYLATLKCKENKLI</sequence>
<reference evidence="1" key="1">
    <citation type="submission" date="2016-07" db="EMBL/GenBank/DDBJ databases">
        <authorList>
            <person name="Bretaudeau A."/>
        </authorList>
    </citation>
    <scope>NUCLEOTIDE SEQUENCE</scope>
    <source>
        <strain evidence="1">Rice</strain>
        <tissue evidence="1">Whole body</tissue>
    </source>
</reference>
<dbReference type="EMBL" id="ODYU01004423">
    <property type="protein sequence ID" value="SOQ44276.1"/>
    <property type="molecule type" value="Genomic_DNA"/>
</dbReference>
<proteinExistence type="predicted"/>
<evidence type="ECO:0000313" key="1">
    <source>
        <dbReference type="EMBL" id="SOQ44276.1"/>
    </source>
</evidence>
<organism evidence="1">
    <name type="scientific">Spodoptera frugiperda</name>
    <name type="common">Fall armyworm</name>
    <dbReference type="NCBI Taxonomy" id="7108"/>
    <lineage>
        <taxon>Eukaryota</taxon>
        <taxon>Metazoa</taxon>
        <taxon>Ecdysozoa</taxon>
        <taxon>Arthropoda</taxon>
        <taxon>Hexapoda</taxon>
        <taxon>Insecta</taxon>
        <taxon>Pterygota</taxon>
        <taxon>Neoptera</taxon>
        <taxon>Endopterygota</taxon>
        <taxon>Lepidoptera</taxon>
        <taxon>Glossata</taxon>
        <taxon>Ditrysia</taxon>
        <taxon>Noctuoidea</taxon>
        <taxon>Noctuidae</taxon>
        <taxon>Amphipyrinae</taxon>
        <taxon>Spodoptera</taxon>
    </lineage>
</organism>
<name>A0A2H1VU50_SPOFR</name>
<dbReference type="AlphaFoldDB" id="A0A2H1VU50"/>
<accession>A0A2H1VU50</accession>
<gene>
    <name evidence="1" type="ORF">SFRICE_031159</name>
</gene>
<protein>
    <submittedName>
        <fullName evidence="1">SFRICE_031159</fullName>
    </submittedName>
</protein>